<reference evidence="1" key="1">
    <citation type="journal article" date="2018" name="Genome Biol. Evol.">
        <title>Genomics and development of Lentinus tigrinus, a white-rot wood-decaying mushroom with dimorphic fruiting bodies.</title>
        <authorList>
            <person name="Wu B."/>
            <person name="Xu Z."/>
            <person name="Knudson A."/>
            <person name="Carlson A."/>
            <person name="Chen N."/>
            <person name="Kovaka S."/>
            <person name="LaButti K."/>
            <person name="Lipzen A."/>
            <person name="Pennachio C."/>
            <person name="Riley R."/>
            <person name="Schakwitz W."/>
            <person name="Umezawa K."/>
            <person name="Ohm R.A."/>
            <person name="Grigoriev I.V."/>
            <person name="Nagy L.G."/>
            <person name="Gibbons J."/>
            <person name="Hibbett D."/>
        </authorList>
    </citation>
    <scope>NUCLEOTIDE SEQUENCE [LARGE SCALE GENOMIC DNA]</scope>
    <source>
        <strain evidence="1">ALCF2SS1-6</strain>
    </source>
</reference>
<dbReference type="OrthoDB" id="10677413at2759"/>
<accession>A0A5C2SB01</accession>
<dbReference type="Proteomes" id="UP000313359">
    <property type="component" value="Unassembled WGS sequence"/>
</dbReference>
<dbReference type="AlphaFoldDB" id="A0A5C2SB01"/>
<gene>
    <name evidence="1" type="ORF">L227DRAFT_575072</name>
</gene>
<evidence type="ECO:0008006" key="3">
    <source>
        <dbReference type="Google" id="ProtNLM"/>
    </source>
</evidence>
<protein>
    <recommendedName>
        <fullName evidence="3">F-box domain-containing protein</fullName>
    </recommendedName>
</protein>
<evidence type="ECO:0000313" key="1">
    <source>
        <dbReference type="EMBL" id="RPD60920.1"/>
    </source>
</evidence>
<keyword evidence="2" id="KW-1185">Reference proteome</keyword>
<sequence length="193" mass="21589">MDVSSNVLEACIRKGSPPPPLTALSIRLRVTQLKRVCQLLTHFGQTLRRLRIQISFLLVFSKSPAQTCMLLDLPNLEYLEIHDGPGSLPNLAQKVLLANISCCESATKGTPRLRSLVWAPQRGDSPNEDFLPGGKRHEIIATLRRDLFPSMKLKTLTILLARDQCIQFRSCDEGSQYSIVPKTSLTDIDWTCC</sequence>
<name>A0A5C2SB01_9APHY</name>
<evidence type="ECO:0000313" key="2">
    <source>
        <dbReference type="Proteomes" id="UP000313359"/>
    </source>
</evidence>
<proteinExistence type="predicted"/>
<organism evidence="1 2">
    <name type="scientific">Lentinus tigrinus ALCF2SS1-6</name>
    <dbReference type="NCBI Taxonomy" id="1328759"/>
    <lineage>
        <taxon>Eukaryota</taxon>
        <taxon>Fungi</taxon>
        <taxon>Dikarya</taxon>
        <taxon>Basidiomycota</taxon>
        <taxon>Agaricomycotina</taxon>
        <taxon>Agaricomycetes</taxon>
        <taxon>Polyporales</taxon>
        <taxon>Polyporaceae</taxon>
        <taxon>Lentinus</taxon>
    </lineage>
</organism>
<dbReference type="EMBL" id="ML122264">
    <property type="protein sequence ID" value="RPD60920.1"/>
    <property type="molecule type" value="Genomic_DNA"/>
</dbReference>